<dbReference type="PANTHER" id="PTHR19378:SF0">
    <property type="entry name" value="HAUS AUGMIN-LIKE COMPLEX SUBUNIT 3"/>
    <property type="match status" value="1"/>
</dbReference>
<sequence>MLDGSHFVEVVARLGYPGASLFKGEDFDWLFEKPEHQQFLRFLYSSLSKNNVLSPEEVRAFRALHDSGKPILDEVELREALKACQATAVGPCSSSLLDEVDVAQLEEELQALRRERKLKLERHKRLQVLAAACGDAALRLASRQEDASHRLKDDVAALGAENAKTNSVLQGLADEVKRLASFLHVEPPPQGSDEATSTTAQGPSVLLSQLSLEPYLHQEELNTKALALYTQRQFFKGITDMVETSNGQNFQLLDLSSCPEEDNGGIEARRTQMSRLQWAHILAQHQLLQARAEECGVRSGLQWITESLRSKARPCDSAQALQIREAGFTRELQVVLGELDALLQDSVPAALRESARLLNVPVVRGDFQLQVARQEYYTSRQDEVCAYLLWQKASFDLLHLAQEAELRGGRRLLGQLGELSGRLEGSGAALKQRLHVFSQPELGITLPTQPSSIISTKDKAFSRLYRVLELGASDSVDGREDPFRTYGGLEQAAHRLQEEMLAVREALAKAAQEQFLATVRLEADCEQLRGVAYSGMQQLLLGPQVCATASQDLCSNSQELRERLLDLESQLSSLNQVMQKMVGDIRGKRSQLEHSRTLKRERDLYLYFHLDKKLLKRVVEELEGRAAGRVGQS</sequence>
<feature type="coiled-coil region" evidence="10">
    <location>
        <begin position="95"/>
        <end position="122"/>
    </location>
</feature>
<feature type="domain" description="HAUS augmin-like complex subunit 3 N-terminal" evidence="11">
    <location>
        <begin position="29"/>
        <end position="293"/>
    </location>
</feature>
<protein>
    <recommendedName>
        <fullName evidence="11">HAUS augmin-like complex subunit 3 N-terminal domain-containing protein</fullName>
    </recommendedName>
</protein>
<comment type="similarity">
    <text evidence="2">Belongs to the HAUS3 family.</text>
</comment>
<evidence type="ECO:0000256" key="9">
    <source>
        <dbReference type="ARBA" id="ARBA00023306"/>
    </source>
</evidence>
<evidence type="ECO:0000313" key="13">
    <source>
        <dbReference type="Proteomes" id="UP000824540"/>
    </source>
</evidence>
<evidence type="ECO:0000256" key="2">
    <source>
        <dbReference type="ARBA" id="ARBA00009645"/>
    </source>
</evidence>
<evidence type="ECO:0000259" key="11">
    <source>
        <dbReference type="Pfam" id="PF14932"/>
    </source>
</evidence>
<organism evidence="12 13">
    <name type="scientific">Albula glossodonta</name>
    <name type="common">roundjaw bonefish</name>
    <dbReference type="NCBI Taxonomy" id="121402"/>
    <lineage>
        <taxon>Eukaryota</taxon>
        <taxon>Metazoa</taxon>
        <taxon>Chordata</taxon>
        <taxon>Craniata</taxon>
        <taxon>Vertebrata</taxon>
        <taxon>Euteleostomi</taxon>
        <taxon>Actinopterygii</taxon>
        <taxon>Neopterygii</taxon>
        <taxon>Teleostei</taxon>
        <taxon>Albuliformes</taxon>
        <taxon>Albulidae</taxon>
        <taxon>Albula</taxon>
    </lineage>
</organism>
<dbReference type="GO" id="GO:0005874">
    <property type="term" value="C:microtubule"/>
    <property type="evidence" value="ECO:0007669"/>
    <property type="project" value="UniProtKB-KW"/>
</dbReference>
<accession>A0A8T2P058</accession>
<evidence type="ECO:0000256" key="7">
    <source>
        <dbReference type="ARBA" id="ARBA00023054"/>
    </source>
</evidence>
<dbReference type="InterPro" id="IPR032733">
    <property type="entry name" value="HAUS3_N"/>
</dbReference>
<evidence type="ECO:0000256" key="5">
    <source>
        <dbReference type="ARBA" id="ARBA00022701"/>
    </source>
</evidence>
<evidence type="ECO:0000313" key="12">
    <source>
        <dbReference type="EMBL" id="KAG9345824.1"/>
    </source>
</evidence>
<keyword evidence="5" id="KW-0493">Microtubule</keyword>
<dbReference type="GO" id="GO:0031023">
    <property type="term" value="P:microtubule organizing center organization"/>
    <property type="evidence" value="ECO:0007669"/>
    <property type="project" value="TreeGrafter"/>
</dbReference>
<keyword evidence="7 10" id="KW-0175">Coiled coil</keyword>
<evidence type="ECO:0000256" key="8">
    <source>
        <dbReference type="ARBA" id="ARBA00023212"/>
    </source>
</evidence>
<evidence type="ECO:0000256" key="4">
    <source>
        <dbReference type="ARBA" id="ARBA00022618"/>
    </source>
</evidence>
<evidence type="ECO:0000256" key="3">
    <source>
        <dbReference type="ARBA" id="ARBA00022490"/>
    </source>
</evidence>
<reference evidence="12" key="1">
    <citation type="thesis" date="2021" institute="BYU ScholarsArchive" country="Provo, UT, USA">
        <title>Applications of and Algorithms for Genome Assembly and Genomic Analyses with an Emphasis on Marine Teleosts.</title>
        <authorList>
            <person name="Pickett B.D."/>
        </authorList>
    </citation>
    <scope>NUCLEOTIDE SEQUENCE</scope>
    <source>
        <strain evidence="12">HI-2016</strain>
    </source>
</reference>
<comment type="subcellular location">
    <subcellularLocation>
        <location evidence="1">Cytoplasm</location>
        <location evidence="1">Cytoskeleton</location>
        <location evidence="1">Spindle</location>
    </subcellularLocation>
</comment>
<proteinExistence type="inferred from homology"/>
<keyword evidence="6" id="KW-0498">Mitosis</keyword>
<dbReference type="Proteomes" id="UP000824540">
    <property type="component" value="Unassembled WGS sequence"/>
</dbReference>
<keyword evidence="8" id="KW-0206">Cytoskeleton</keyword>
<dbReference type="OrthoDB" id="2159690at2759"/>
<keyword evidence="3" id="KW-0963">Cytoplasm</keyword>
<gene>
    <name evidence="12" type="ORF">JZ751_008980</name>
</gene>
<dbReference type="InterPro" id="IPR026206">
    <property type="entry name" value="HAUS3"/>
</dbReference>
<feature type="coiled-coil region" evidence="10">
    <location>
        <begin position="550"/>
        <end position="577"/>
    </location>
</feature>
<dbReference type="PANTHER" id="PTHR19378">
    <property type="entry name" value="GOLGIN- RELATED"/>
    <property type="match status" value="1"/>
</dbReference>
<keyword evidence="4" id="KW-0132">Cell division</keyword>
<dbReference type="GO" id="GO:0072686">
    <property type="term" value="C:mitotic spindle"/>
    <property type="evidence" value="ECO:0007669"/>
    <property type="project" value="TreeGrafter"/>
</dbReference>
<evidence type="ECO:0000256" key="1">
    <source>
        <dbReference type="ARBA" id="ARBA00004186"/>
    </source>
</evidence>
<dbReference type="Pfam" id="PF14932">
    <property type="entry name" value="HAUS-augmin3"/>
    <property type="match status" value="1"/>
</dbReference>
<name>A0A8T2P058_9TELE</name>
<keyword evidence="9" id="KW-0131">Cell cycle</keyword>
<evidence type="ECO:0000256" key="10">
    <source>
        <dbReference type="SAM" id="Coils"/>
    </source>
</evidence>
<dbReference type="GO" id="GO:0051225">
    <property type="term" value="P:spindle assembly"/>
    <property type="evidence" value="ECO:0007669"/>
    <property type="project" value="InterPro"/>
</dbReference>
<dbReference type="EMBL" id="JAFBMS010000017">
    <property type="protein sequence ID" value="KAG9345824.1"/>
    <property type="molecule type" value="Genomic_DNA"/>
</dbReference>
<dbReference type="PRINTS" id="PR02089">
    <property type="entry name" value="HAUSAUGMINL3"/>
</dbReference>
<dbReference type="GO" id="GO:0051301">
    <property type="term" value="P:cell division"/>
    <property type="evidence" value="ECO:0007669"/>
    <property type="project" value="UniProtKB-KW"/>
</dbReference>
<keyword evidence="13" id="KW-1185">Reference proteome</keyword>
<dbReference type="GO" id="GO:0070652">
    <property type="term" value="C:HAUS complex"/>
    <property type="evidence" value="ECO:0007669"/>
    <property type="project" value="InterPro"/>
</dbReference>
<dbReference type="AlphaFoldDB" id="A0A8T2P058"/>
<comment type="caution">
    <text evidence="12">The sequence shown here is derived from an EMBL/GenBank/DDBJ whole genome shotgun (WGS) entry which is preliminary data.</text>
</comment>
<dbReference type="GO" id="GO:0005815">
    <property type="term" value="C:microtubule organizing center"/>
    <property type="evidence" value="ECO:0007669"/>
    <property type="project" value="TreeGrafter"/>
</dbReference>
<evidence type="ECO:0000256" key="6">
    <source>
        <dbReference type="ARBA" id="ARBA00022776"/>
    </source>
</evidence>